<evidence type="ECO:0000313" key="1">
    <source>
        <dbReference type="EMBL" id="WUV45024.1"/>
    </source>
</evidence>
<accession>A0ABZ1YP32</accession>
<dbReference type="SUPFAM" id="SSF55961">
    <property type="entry name" value="Bet v1-like"/>
    <property type="match status" value="1"/>
</dbReference>
<organism evidence="1 2">
    <name type="scientific">Nocardia vinacea</name>
    <dbReference type="NCBI Taxonomy" id="96468"/>
    <lineage>
        <taxon>Bacteria</taxon>
        <taxon>Bacillati</taxon>
        <taxon>Actinomycetota</taxon>
        <taxon>Actinomycetes</taxon>
        <taxon>Mycobacteriales</taxon>
        <taxon>Nocardiaceae</taxon>
        <taxon>Nocardia</taxon>
    </lineage>
</organism>
<reference evidence="1" key="1">
    <citation type="submission" date="2022-10" db="EMBL/GenBank/DDBJ databases">
        <title>The complete genomes of actinobacterial strains from the NBC collection.</title>
        <authorList>
            <person name="Joergensen T.S."/>
            <person name="Alvarez Arevalo M."/>
            <person name="Sterndorff E.B."/>
            <person name="Faurdal D."/>
            <person name="Vuksanovic O."/>
            <person name="Mourched A.-S."/>
            <person name="Charusanti P."/>
            <person name="Shaw S."/>
            <person name="Blin K."/>
            <person name="Weber T."/>
        </authorList>
    </citation>
    <scope>NUCLEOTIDE SEQUENCE</scope>
    <source>
        <strain evidence="1">NBC_01482</strain>
    </source>
</reference>
<evidence type="ECO:0008006" key="3">
    <source>
        <dbReference type="Google" id="ProtNLM"/>
    </source>
</evidence>
<sequence>MERLPYIDEHARSVDANRDRAWKALLKVVCKDPNDPSKTPTGFVLDAAEEPARLALRGRHWFSRYALVFELDEQGPSRTLVRAQSWAEFPGLHGKIYRALVIGTGGHKVVVRDMLRRIAAAA</sequence>
<keyword evidence="2" id="KW-1185">Reference proteome</keyword>
<dbReference type="EMBL" id="CP109441">
    <property type="protein sequence ID" value="WUV45024.1"/>
    <property type="molecule type" value="Genomic_DNA"/>
</dbReference>
<dbReference type="RefSeq" id="WP_040689779.1">
    <property type="nucleotide sequence ID" value="NZ_CP109441.1"/>
</dbReference>
<dbReference type="Proteomes" id="UP001432062">
    <property type="component" value="Chromosome"/>
</dbReference>
<evidence type="ECO:0000313" key="2">
    <source>
        <dbReference type="Proteomes" id="UP001432062"/>
    </source>
</evidence>
<name>A0ABZ1YP32_9NOCA</name>
<proteinExistence type="predicted"/>
<gene>
    <name evidence="1" type="ORF">OG563_38820</name>
</gene>
<protein>
    <recommendedName>
        <fullName evidence="3">DUF5655 domain-containing protein</fullName>
    </recommendedName>
</protein>